<feature type="non-terminal residue" evidence="1">
    <location>
        <position position="34"/>
    </location>
</feature>
<evidence type="ECO:0000313" key="2">
    <source>
        <dbReference type="Proteomes" id="UP000273786"/>
    </source>
</evidence>
<accession>A0A3P3E6H8</accession>
<comment type="caution">
    <text evidence="1">The sequence shown here is derived from an EMBL/GenBank/DDBJ whole genome shotgun (WGS) entry which is preliminary data.</text>
</comment>
<organism evidence="1 2">
    <name type="scientific">Mesorhizobium tamadayense</name>
    <dbReference type="NCBI Taxonomy" id="425306"/>
    <lineage>
        <taxon>Bacteria</taxon>
        <taxon>Pseudomonadati</taxon>
        <taxon>Pseudomonadota</taxon>
        <taxon>Alphaproteobacteria</taxon>
        <taxon>Hyphomicrobiales</taxon>
        <taxon>Phyllobacteriaceae</taxon>
        <taxon>Mesorhizobium</taxon>
    </lineage>
</organism>
<proteinExistence type="predicted"/>
<dbReference type="Proteomes" id="UP000273786">
    <property type="component" value="Unassembled WGS sequence"/>
</dbReference>
<reference evidence="1 2" key="1">
    <citation type="submission" date="2018-11" db="EMBL/GenBank/DDBJ databases">
        <title>the genome of Mesorhizobium tamadayense DSM 28320.</title>
        <authorList>
            <person name="Gao J."/>
        </authorList>
    </citation>
    <scope>NUCLEOTIDE SEQUENCE [LARGE SCALE GENOMIC DNA]</scope>
    <source>
        <strain evidence="1 2">DSM 28320</strain>
    </source>
</reference>
<gene>
    <name evidence="1" type="ORF">EH240_37290</name>
</gene>
<protein>
    <submittedName>
        <fullName evidence="1">2-dehydro-3-deoxyphosphogluconate aldolase</fullName>
    </submittedName>
</protein>
<name>A0A3P3E6H8_9HYPH</name>
<keyword evidence="2" id="KW-1185">Reference proteome</keyword>
<dbReference type="AlphaFoldDB" id="A0A3P3E6H8"/>
<dbReference type="EMBL" id="RQXT01000208">
    <property type="protein sequence ID" value="RRH81964.1"/>
    <property type="molecule type" value="Genomic_DNA"/>
</dbReference>
<evidence type="ECO:0000313" key="1">
    <source>
        <dbReference type="EMBL" id="RRH81964.1"/>
    </source>
</evidence>
<sequence>MSTPFDTIARIGVVPVITIERVKDALPLADALLA</sequence>